<proteinExistence type="predicted"/>
<keyword evidence="3" id="KW-1185">Reference proteome</keyword>
<dbReference type="EMBL" id="GL636486">
    <property type="protein sequence ID" value="EFW23266.1"/>
    <property type="molecule type" value="Genomic_DNA"/>
</dbReference>
<accession>E9CRI8</accession>
<gene>
    <name evidence="2" type="ORF">CPSG_01165</name>
</gene>
<reference evidence="3" key="2">
    <citation type="submission" date="2010-03" db="EMBL/GenBank/DDBJ databases">
        <title>The genome sequence of Coccidioides posadasii strain Silveira.</title>
        <authorList>
            <consortium name="The Broad Institute Genome Sequencing Center for Infectious Disease"/>
            <person name="Neafsey D."/>
            <person name="Orbach M."/>
            <person name="Henn M.R."/>
            <person name="Cole G.T."/>
            <person name="Galgiani J."/>
            <person name="Gardner M.J."/>
            <person name="Kirkland T.N."/>
            <person name="Taylor J.W."/>
            <person name="Young S.K."/>
            <person name="Zeng Q."/>
            <person name="Koehrsen M."/>
            <person name="Alvarado L."/>
            <person name="Berlin A."/>
            <person name="Borenstein D."/>
            <person name="Chapman S.B."/>
            <person name="Chen Z."/>
            <person name="Engels R."/>
            <person name="Freedman E."/>
            <person name="Gellesch M."/>
            <person name="Goldberg J."/>
            <person name="Griggs A."/>
            <person name="Gujja S."/>
            <person name="Heilman E."/>
            <person name="Heiman D."/>
            <person name="Howarth C."/>
            <person name="Jen D."/>
            <person name="Larson L."/>
            <person name="Mehta T."/>
            <person name="Neiman D."/>
            <person name="Park D."/>
            <person name="Pearson M."/>
            <person name="Richards J."/>
            <person name="Roberts A."/>
            <person name="Saif S."/>
            <person name="Shea T."/>
            <person name="Shenoy N."/>
            <person name="Sisk P."/>
            <person name="Stolte C."/>
            <person name="Sykes S."/>
            <person name="Walk T."/>
            <person name="White J."/>
            <person name="Yandava C."/>
            <person name="Haas B."/>
            <person name="Nusbaum C."/>
            <person name="Birren B."/>
        </authorList>
    </citation>
    <scope>NUCLEOTIDE SEQUENCE [LARGE SCALE GENOMIC DNA]</scope>
    <source>
        <strain evidence="3">RMSCC 757 / Silveira</strain>
    </source>
</reference>
<reference evidence="3" key="1">
    <citation type="journal article" date="2010" name="Genome Res.">
        <title>Population genomic sequencing of Coccidioides fungi reveals recent hybridization and transposon control.</title>
        <authorList>
            <person name="Neafsey D.E."/>
            <person name="Barker B.M."/>
            <person name="Sharpton T.J."/>
            <person name="Stajich J.E."/>
            <person name="Park D.J."/>
            <person name="Whiston E."/>
            <person name="Hung C.-Y."/>
            <person name="McMahan C."/>
            <person name="White J."/>
            <person name="Sykes S."/>
            <person name="Heiman D."/>
            <person name="Young S."/>
            <person name="Zeng Q."/>
            <person name="Abouelleil A."/>
            <person name="Aftuck L."/>
            <person name="Bessette D."/>
            <person name="Brown A."/>
            <person name="FitzGerald M."/>
            <person name="Lui A."/>
            <person name="Macdonald J.P."/>
            <person name="Priest M."/>
            <person name="Orbach M.J."/>
            <person name="Galgiani J.N."/>
            <person name="Kirkland T.N."/>
            <person name="Cole G.T."/>
            <person name="Birren B.W."/>
            <person name="Henn M.R."/>
            <person name="Taylor J.W."/>
            <person name="Rounsley S.D."/>
        </authorList>
    </citation>
    <scope>NUCLEOTIDE SEQUENCE [LARGE SCALE GENOMIC DNA]</scope>
    <source>
        <strain evidence="3">RMSCC 757 / Silveira</strain>
    </source>
</reference>
<sequence>MWFVEANREWVVKCSAGAGGLVKEESLSGEFGGGGEGEKKKERKDIKKLCQGSGGAISPIDIFAEGHRVASHNDRIDGEEEVSKKREKEGT</sequence>
<dbReference type="AlphaFoldDB" id="E9CRI8"/>
<dbReference type="VEuPathDB" id="FungiDB:CPSG_01165"/>
<dbReference type="HOGENOM" id="CLU_2426854_0_0_1"/>
<protein>
    <submittedName>
        <fullName evidence="2">Uncharacterized protein</fullName>
    </submittedName>
</protein>
<evidence type="ECO:0000256" key="1">
    <source>
        <dbReference type="SAM" id="MobiDB-lite"/>
    </source>
</evidence>
<dbReference type="Proteomes" id="UP000002497">
    <property type="component" value="Unassembled WGS sequence"/>
</dbReference>
<evidence type="ECO:0000313" key="2">
    <source>
        <dbReference type="EMBL" id="EFW23266.1"/>
    </source>
</evidence>
<evidence type="ECO:0000313" key="3">
    <source>
        <dbReference type="Proteomes" id="UP000002497"/>
    </source>
</evidence>
<organism evidence="3">
    <name type="scientific">Coccidioides posadasii (strain RMSCC 757 / Silveira)</name>
    <name type="common">Valley fever fungus</name>
    <dbReference type="NCBI Taxonomy" id="443226"/>
    <lineage>
        <taxon>Eukaryota</taxon>
        <taxon>Fungi</taxon>
        <taxon>Dikarya</taxon>
        <taxon>Ascomycota</taxon>
        <taxon>Pezizomycotina</taxon>
        <taxon>Eurotiomycetes</taxon>
        <taxon>Eurotiomycetidae</taxon>
        <taxon>Onygenales</taxon>
        <taxon>Onygenaceae</taxon>
        <taxon>Coccidioides</taxon>
    </lineage>
</organism>
<feature type="compositionally biased region" description="Basic and acidic residues" evidence="1">
    <location>
        <begin position="36"/>
        <end position="45"/>
    </location>
</feature>
<name>E9CRI8_COCPS</name>
<feature type="region of interest" description="Disordered" evidence="1">
    <location>
        <begin position="71"/>
        <end position="91"/>
    </location>
</feature>
<feature type="region of interest" description="Disordered" evidence="1">
    <location>
        <begin position="25"/>
        <end position="45"/>
    </location>
</feature>